<dbReference type="Proteomes" id="UP000219252">
    <property type="component" value="Unassembled WGS sequence"/>
</dbReference>
<dbReference type="InterPro" id="IPR050681">
    <property type="entry name" value="CDF/SLC30A"/>
</dbReference>
<keyword evidence="2 5" id="KW-0812">Transmembrane</keyword>
<dbReference type="EMBL" id="OBQC01000012">
    <property type="protein sequence ID" value="SOC42308.1"/>
    <property type="molecule type" value="Genomic_DNA"/>
</dbReference>
<dbReference type="GO" id="GO:0005886">
    <property type="term" value="C:plasma membrane"/>
    <property type="evidence" value="ECO:0007669"/>
    <property type="project" value="TreeGrafter"/>
</dbReference>
<feature type="transmembrane region" description="Helical" evidence="5">
    <location>
        <begin position="177"/>
        <end position="195"/>
    </location>
</feature>
<keyword evidence="3 5" id="KW-1133">Transmembrane helix</keyword>
<gene>
    <name evidence="7" type="ORF">SAMN05877842_11222</name>
</gene>
<feature type="transmembrane region" description="Helical" evidence="5">
    <location>
        <begin position="83"/>
        <end position="105"/>
    </location>
</feature>
<accession>A0A285ULN1</accession>
<dbReference type="NCBIfam" id="TIGR01297">
    <property type="entry name" value="CDF"/>
    <property type="match status" value="1"/>
</dbReference>
<feature type="transmembrane region" description="Helical" evidence="5">
    <location>
        <begin position="15"/>
        <end position="41"/>
    </location>
</feature>
<feature type="transmembrane region" description="Helical" evidence="5">
    <location>
        <begin position="117"/>
        <end position="137"/>
    </location>
</feature>
<comment type="subcellular location">
    <subcellularLocation>
        <location evidence="1">Membrane</location>
        <topology evidence="1">Multi-pass membrane protein</topology>
    </subcellularLocation>
</comment>
<proteinExistence type="predicted"/>
<dbReference type="RefSeq" id="WP_097150380.1">
    <property type="nucleotide sequence ID" value="NZ_OBQC01000012.1"/>
</dbReference>
<feature type="domain" description="Cation efflux protein transmembrane" evidence="6">
    <location>
        <begin position="16"/>
        <end position="206"/>
    </location>
</feature>
<dbReference type="InterPro" id="IPR027469">
    <property type="entry name" value="Cation_efflux_TMD_sf"/>
</dbReference>
<keyword evidence="4 5" id="KW-0472">Membrane</keyword>
<dbReference type="InterPro" id="IPR058533">
    <property type="entry name" value="Cation_efflux_TM"/>
</dbReference>
<dbReference type="GO" id="GO:0005385">
    <property type="term" value="F:zinc ion transmembrane transporter activity"/>
    <property type="evidence" value="ECO:0007669"/>
    <property type="project" value="TreeGrafter"/>
</dbReference>
<evidence type="ECO:0000256" key="5">
    <source>
        <dbReference type="SAM" id="Phobius"/>
    </source>
</evidence>
<dbReference type="PANTHER" id="PTHR11562">
    <property type="entry name" value="CATION EFFLUX PROTEIN/ ZINC TRANSPORTER"/>
    <property type="match status" value="1"/>
</dbReference>
<dbReference type="SUPFAM" id="SSF161111">
    <property type="entry name" value="Cation efflux protein transmembrane domain-like"/>
    <property type="match status" value="1"/>
</dbReference>
<evidence type="ECO:0000256" key="3">
    <source>
        <dbReference type="ARBA" id="ARBA00022989"/>
    </source>
</evidence>
<dbReference type="InterPro" id="IPR002524">
    <property type="entry name" value="Cation_efflux"/>
</dbReference>
<sequence length="285" mass="31506">MSTNTTNSQNNNKKLLIIAASLTLFFALLEIIYGFISGSLMIIGDGIHMSSDAISLILSLIAAVVATRASTNKKTFGYKRFEPIAAFINGLTLMLVPLYIIFEAFNRMITPIEINPTQMLVVGIIGLVINAIVGFVLSKGQSNLNMRSAILHVVADLITSLSAVIVALAIIFYGLYWLDPVGSIITSIIIIRGGIKITKEAFNILMEGTPKGYSVENIKEVIQNHENEVEVKDIKLWCVNEEEIYTMIRIKSRQNFVNDIHVAIKQIVAKNTNIPVEHIYVDVQP</sequence>
<evidence type="ECO:0000313" key="7">
    <source>
        <dbReference type="EMBL" id="SOC42308.1"/>
    </source>
</evidence>
<keyword evidence="8" id="KW-1185">Reference proteome</keyword>
<feature type="transmembrane region" description="Helical" evidence="5">
    <location>
        <begin position="149"/>
        <end position="171"/>
    </location>
</feature>
<dbReference type="PANTHER" id="PTHR11562:SF17">
    <property type="entry name" value="RE54080P-RELATED"/>
    <property type="match status" value="1"/>
</dbReference>
<dbReference type="AlphaFoldDB" id="A0A285ULN1"/>
<protein>
    <submittedName>
        <fullName evidence="7">Cobalt-zinc-cadmium efflux system protein</fullName>
    </submittedName>
</protein>
<evidence type="ECO:0000256" key="4">
    <source>
        <dbReference type="ARBA" id="ARBA00023136"/>
    </source>
</evidence>
<evidence type="ECO:0000256" key="2">
    <source>
        <dbReference type="ARBA" id="ARBA00022692"/>
    </source>
</evidence>
<dbReference type="Pfam" id="PF01545">
    <property type="entry name" value="Cation_efflux"/>
    <property type="match status" value="1"/>
</dbReference>
<dbReference type="Gene3D" id="1.20.1510.10">
    <property type="entry name" value="Cation efflux protein transmembrane domain"/>
    <property type="match status" value="1"/>
</dbReference>
<evidence type="ECO:0000313" key="8">
    <source>
        <dbReference type="Proteomes" id="UP000219252"/>
    </source>
</evidence>
<dbReference type="OrthoDB" id="9809646at2"/>
<evidence type="ECO:0000259" key="6">
    <source>
        <dbReference type="Pfam" id="PF01545"/>
    </source>
</evidence>
<organism evidence="7 8">
    <name type="scientific">Ureibacillus acetophenoni</name>
    <dbReference type="NCBI Taxonomy" id="614649"/>
    <lineage>
        <taxon>Bacteria</taxon>
        <taxon>Bacillati</taxon>
        <taxon>Bacillota</taxon>
        <taxon>Bacilli</taxon>
        <taxon>Bacillales</taxon>
        <taxon>Caryophanaceae</taxon>
        <taxon>Ureibacillus</taxon>
    </lineage>
</organism>
<evidence type="ECO:0000256" key="1">
    <source>
        <dbReference type="ARBA" id="ARBA00004141"/>
    </source>
</evidence>
<reference evidence="8" key="1">
    <citation type="submission" date="2017-08" db="EMBL/GenBank/DDBJ databases">
        <authorList>
            <person name="Varghese N."/>
            <person name="Submissions S."/>
        </authorList>
    </citation>
    <scope>NUCLEOTIDE SEQUENCE [LARGE SCALE GENOMIC DNA]</scope>
    <source>
        <strain evidence="8">JC23</strain>
    </source>
</reference>
<feature type="transmembrane region" description="Helical" evidence="5">
    <location>
        <begin position="53"/>
        <end position="71"/>
    </location>
</feature>
<name>A0A285ULN1_9BACL</name>